<keyword evidence="8" id="KW-0012">Acyltransferase</keyword>
<dbReference type="InterPro" id="IPR050244">
    <property type="entry name" value="Auton_GlycylRad_Cofactor"/>
</dbReference>
<protein>
    <recommendedName>
        <fullName evidence="3">formate C-acetyltransferase</fullName>
        <ecNumber evidence="3">2.3.1.54</ecNumber>
    </recommendedName>
</protein>
<evidence type="ECO:0000256" key="6">
    <source>
        <dbReference type="ARBA" id="ARBA00022818"/>
    </source>
</evidence>
<dbReference type="GO" id="GO:0008861">
    <property type="term" value="F:formate C-acetyltransferase activity"/>
    <property type="evidence" value="ECO:0007669"/>
    <property type="project" value="UniProtKB-EC"/>
</dbReference>
<evidence type="ECO:0000313" key="16">
    <source>
        <dbReference type="Proteomes" id="UP000247498"/>
    </source>
</evidence>
<accession>A0A2V0PSC1</accession>
<dbReference type="PANTHER" id="PTHR30191">
    <property type="entry name" value="FORMATE ACETYLTRANSFERASE"/>
    <property type="match status" value="1"/>
</dbReference>
<feature type="domain" description="PFL" evidence="14">
    <location>
        <begin position="91"/>
        <end position="708"/>
    </location>
</feature>
<evidence type="ECO:0000256" key="10">
    <source>
        <dbReference type="PROSITE-ProRule" id="PRU00493"/>
    </source>
</evidence>
<evidence type="ECO:0000256" key="5">
    <source>
        <dbReference type="ARBA" id="ARBA00022679"/>
    </source>
</evidence>
<feature type="signal peptide" evidence="12">
    <location>
        <begin position="1"/>
        <end position="17"/>
    </location>
</feature>
<dbReference type="PROSITE" id="PS51149">
    <property type="entry name" value="GLY_RADICAL_2"/>
    <property type="match status" value="1"/>
</dbReference>
<dbReference type="AlphaFoldDB" id="A0A2V0PSC1"/>
<keyword evidence="12" id="KW-0732">Signal</keyword>
<proteinExistence type="inferred from homology"/>
<gene>
    <name evidence="15" type="ORF">Rsub_13189</name>
</gene>
<dbReference type="InterPro" id="IPR019777">
    <property type="entry name" value="Form_AcTrfase_GR_CS"/>
</dbReference>
<dbReference type="EMBL" id="BDRX01000233">
    <property type="protein sequence ID" value="GBG00498.1"/>
    <property type="molecule type" value="Genomic_DNA"/>
</dbReference>
<dbReference type="Pfam" id="PF01228">
    <property type="entry name" value="Gly_radical"/>
    <property type="match status" value="1"/>
</dbReference>
<evidence type="ECO:0000256" key="1">
    <source>
        <dbReference type="ARBA" id="ARBA00004496"/>
    </source>
</evidence>
<sequence>MSMVLAPMALQAAGLQACAPALSLLPGLLSPQTRRIALPARRQATRGLSYVQNPGAAPSRSSGLRPVARRASIAGASSAAPSSWRGFAASAAAEPARAEQPRRSAKASAIDVARFVQENFKPYYGDASFLAGPTEATKVLRAKVDDLCHAELEKGGVLDVDPNMPSSITAFGPGYIEKDKEVIVGLQTDKPLKRAIKPLGGINMVKNALESYGYSLPEPILEVYSKVRKTHNSGVFDVYTDEMKRARKSGILTGLPDGYGRGRIIGDYRRVALYGVDVLVEAKKDDLKHSLLGVMDDEKIRLREEVQEQIRALKELKEMGAAYGFDLGRPASNAREAVQWLYFGYLGAVKEQDGAAMSMGRIDAFLDTYFEKDLAAGALTEEQAQEIIDHFVMKMRIVRQLRTPEYNELFAGDPTWVTCVVGGRDEQGKSMVTKTSYRLLHTLYNLGPAPEPNLTVLWSDDLPDSFKRFCAKVSLDTSSIQYESDNLMSPMFGSDYGIACCVSAMRIGKDMQFFGARTNLPKILLYILNGGRDEISGDQVGPKFPALSSGDGPLNYEEVVQRLDAGMDWIAGLYTNTMNVIHAMHDKYNYERLQMALHDTYVRRLLAFGVSGLSVTADSLSAIKYAKVTPVRDERGIAVDFKIEGSFPKYGNDDDRVDAIATWLAQQFSNKLSQQTTYRNSVPTLSVLTITSNVVYGKKTGSTPDGRKRGEPFAPGANPLHGRDEHGALASLNSVAKIPYTYCLDGISNTFSLVPQILGRGGETDRARNLAAVLDGYFQKGGHHINVNVLSREMLEDAMEHPEKYPNLTIRVSGYAVHFAKLTREQQKEVIMRTFHTTFEDKAAH</sequence>
<feature type="modified residue" description="Glycine radical" evidence="10">
    <location>
        <position position="814"/>
    </location>
</feature>
<evidence type="ECO:0000256" key="7">
    <source>
        <dbReference type="ARBA" id="ARBA00023277"/>
    </source>
</evidence>
<dbReference type="PROSITE" id="PS00850">
    <property type="entry name" value="GLY_RADICAL_1"/>
    <property type="match status" value="1"/>
</dbReference>
<evidence type="ECO:0000256" key="8">
    <source>
        <dbReference type="ARBA" id="ARBA00023315"/>
    </source>
</evidence>
<feature type="region of interest" description="Disordered" evidence="11">
    <location>
        <begin position="699"/>
        <end position="722"/>
    </location>
</feature>
<comment type="catalytic activity">
    <reaction evidence="9">
        <text>formate + acetyl-CoA = pyruvate + CoA</text>
        <dbReference type="Rhea" id="RHEA:11844"/>
        <dbReference type="ChEBI" id="CHEBI:15361"/>
        <dbReference type="ChEBI" id="CHEBI:15740"/>
        <dbReference type="ChEBI" id="CHEBI:57287"/>
        <dbReference type="ChEBI" id="CHEBI:57288"/>
        <dbReference type="EC" id="2.3.1.54"/>
    </reaction>
</comment>
<evidence type="ECO:0000256" key="4">
    <source>
        <dbReference type="ARBA" id="ARBA00022490"/>
    </source>
</evidence>
<dbReference type="CDD" id="cd01678">
    <property type="entry name" value="PFL1"/>
    <property type="match status" value="1"/>
</dbReference>
<dbReference type="PROSITE" id="PS51554">
    <property type="entry name" value="PFL"/>
    <property type="match status" value="1"/>
</dbReference>
<comment type="similarity">
    <text evidence="2">Belongs to the glycyl radical enzyme (GRE) family. PFL subfamily.</text>
</comment>
<keyword evidence="5 15" id="KW-0808">Transferase</keyword>
<dbReference type="OrthoDB" id="10256780at2759"/>
<dbReference type="InterPro" id="IPR001150">
    <property type="entry name" value="Gly_radical"/>
</dbReference>
<dbReference type="STRING" id="307507.A0A2V0PSC1"/>
<evidence type="ECO:0000256" key="2">
    <source>
        <dbReference type="ARBA" id="ARBA00008375"/>
    </source>
</evidence>
<keyword evidence="7" id="KW-0119">Carbohydrate metabolism</keyword>
<name>A0A2V0PSC1_9CHLO</name>
<keyword evidence="4" id="KW-0963">Cytoplasm</keyword>
<evidence type="ECO:0000259" key="14">
    <source>
        <dbReference type="PROSITE" id="PS51554"/>
    </source>
</evidence>
<dbReference type="Pfam" id="PF02901">
    <property type="entry name" value="PFL-like"/>
    <property type="match status" value="1"/>
</dbReference>
<organism evidence="15 16">
    <name type="scientific">Raphidocelis subcapitata</name>
    <dbReference type="NCBI Taxonomy" id="307507"/>
    <lineage>
        <taxon>Eukaryota</taxon>
        <taxon>Viridiplantae</taxon>
        <taxon>Chlorophyta</taxon>
        <taxon>core chlorophytes</taxon>
        <taxon>Chlorophyceae</taxon>
        <taxon>CS clade</taxon>
        <taxon>Sphaeropleales</taxon>
        <taxon>Selenastraceae</taxon>
        <taxon>Raphidocelis</taxon>
    </lineage>
</organism>
<feature type="chain" id="PRO_5016027076" description="formate C-acetyltransferase" evidence="12">
    <location>
        <begin position="18"/>
        <end position="845"/>
    </location>
</feature>
<dbReference type="SUPFAM" id="SSF51998">
    <property type="entry name" value="PFL-like glycyl radical enzymes"/>
    <property type="match status" value="1"/>
</dbReference>
<evidence type="ECO:0000256" key="9">
    <source>
        <dbReference type="ARBA" id="ARBA00049029"/>
    </source>
</evidence>
<evidence type="ECO:0000313" key="15">
    <source>
        <dbReference type="EMBL" id="GBG00498.1"/>
    </source>
</evidence>
<dbReference type="Gene3D" id="3.20.70.20">
    <property type="match status" value="1"/>
</dbReference>
<evidence type="ECO:0000256" key="11">
    <source>
        <dbReference type="SAM" id="MobiDB-lite"/>
    </source>
</evidence>
<reference evidence="15 16" key="1">
    <citation type="journal article" date="2018" name="Sci. Rep.">
        <title>Raphidocelis subcapitata (=Pseudokirchneriella subcapitata) provides an insight into genome evolution and environmental adaptations in the Sphaeropleales.</title>
        <authorList>
            <person name="Suzuki S."/>
            <person name="Yamaguchi H."/>
            <person name="Nakajima N."/>
            <person name="Kawachi M."/>
        </authorList>
    </citation>
    <scope>NUCLEOTIDE SEQUENCE [LARGE SCALE GENOMIC DNA]</scope>
    <source>
        <strain evidence="15 16">NIES-35</strain>
    </source>
</reference>
<dbReference type="PIRSF" id="PIRSF000379">
    <property type="entry name" value="For_Ac_trans_1"/>
    <property type="match status" value="1"/>
</dbReference>
<keyword evidence="6 10" id="KW-0556">Organic radical</keyword>
<dbReference type="InParanoid" id="A0A2V0PSC1"/>
<feature type="domain" description="Glycine radical" evidence="13">
    <location>
        <begin position="715"/>
        <end position="839"/>
    </location>
</feature>
<evidence type="ECO:0000259" key="13">
    <source>
        <dbReference type="PROSITE" id="PS51149"/>
    </source>
</evidence>
<dbReference type="EC" id="2.3.1.54" evidence="3"/>
<dbReference type="GO" id="GO:0005829">
    <property type="term" value="C:cytosol"/>
    <property type="evidence" value="ECO:0007669"/>
    <property type="project" value="TreeGrafter"/>
</dbReference>
<dbReference type="PANTHER" id="PTHR30191:SF0">
    <property type="entry name" value="FORMATE ACETYLTRANSFERASE 1"/>
    <property type="match status" value="1"/>
</dbReference>
<comment type="caution">
    <text evidence="15">The sequence shown here is derived from an EMBL/GenBank/DDBJ whole genome shotgun (WGS) entry which is preliminary data.</text>
</comment>
<comment type="subcellular location">
    <subcellularLocation>
        <location evidence="1">Cytoplasm</location>
    </subcellularLocation>
</comment>
<dbReference type="InterPro" id="IPR004184">
    <property type="entry name" value="PFL_dom"/>
</dbReference>
<dbReference type="GO" id="GO:0005975">
    <property type="term" value="P:carbohydrate metabolic process"/>
    <property type="evidence" value="ECO:0007669"/>
    <property type="project" value="InterPro"/>
</dbReference>
<evidence type="ECO:0000256" key="12">
    <source>
        <dbReference type="SAM" id="SignalP"/>
    </source>
</evidence>
<keyword evidence="16" id="KW-1185">Reference proteome</keyword>
<evidence type="ECO:0000256" key="3">
    <source>
        <dbReference type="ARBA" id="ARBA00013214"/>
    </source>
</evidence>
<dbReference type="Proteomes" id="UP000247498">
    <property type="component" value="Unassembled WGS sequence"/>
</dbReference>
<dbReference type="InterPro" id="IPR005949">
    <property type="entry name" value="Form_AcTrfase"/>
</dbReference>
<dbReference type="NCBIfam" id="TIGR01255">
    <property type="entry name" value="pyr_form_ly_1"/>
    <property type="match status" value="1"/>
</dbReference>